<keyword evidence="2" id="KW-1185">Reference proteome</keyword>
<dbReference type="EMBL" id="JAFNEN010000234">
    <property type="protein sequence ID" value="KAG8188664.1"/>
    <property type="molecule type" value="Genomic_DNA"/>
</dbReference>
<proteinExistence type="predicted"/>
<accession>A0AAV6UYB8</accession>
<gene>
    <name evidence="1" type="ORF">JTE90_026768</name>
</gene>
<dbReference type="Proteomes" id="UP000827092">
    <property type="component" value="Unassembled WGS sequence"/>
</dbReference>
<reference evidence="1 2" key="1">
    <citation type="journal article" date="2022" name="Nat. Ecol. Evol.">
        <title>A masculinizing supergene underlies an exaggerated male reproductive morph in a spider.</title>
        <authorList>
            <person name="Hendrickx F."/>
            <person name="De Corte Z."/>
            <person name="Sonet G."/>
            <person name="Van Belleghem S.M."/>
            <person name="Kostlbacher S."/>
            <person name="Vangestel C."/>
        </authorList>
    </citation>
    <scope>NUCLEOTIDE SEQUENCE [LARGE SCALE GENOMIC DNA]</scope>
    <source>
        <strain evidence="1">W744_W776</strain>
    </source>
</reference>
<protein>
    <submittedName>
        <fullName evidence="1">Uncharacterized protein</fullName>
    </submittedName>
</protein>
<organism evidence="1 2">
    <name type="scientific">Oedothorax gibbosus</name>
    <dbReference type="NCBI Taxonomy" id="931172"/>
    <lineage>
        <taxon>Eukaryota</taxon>
        <taxon>Metazoa</taxon>
        <taxon>Ecdysozoa</taxon>
        <taxon>Arthropoda</taxon>
        <taxon>Chelicerata</taxon>
        <taxon>Arachnida</taxon>
        <taxon>Araneae</taxon>
        <taxon>Araneomorphae</taxon>
        <taxon>Entelegynae</taxon>
        <taxon>Araneoidea</taxon>
        <taxon>Linyphiidae</taxon>
        <taxon>Erigoninae</taxon>
        <taxon>Oedothorax</taxon>
    </lineage>
</organism>
<name>A0AAV6UYB8_9ARAC</name>
<comment type="caution">
    <text evidence="1">The sequence shown here is derived from an EMBL/GenBank/DDBJ whole genome shotgun (WGS) entry which is preliminary data.</text>
</comment>
<sequence>MVSPPTRWPTGRDVTADAGEISIRIHPQRHTRAQNIAGKTAVRKKKLFGSVVEDLGILDGFILKNVEDNFTPQ</sequence>
<evidence type="ECO:0000313" key="1">
    <source>
        <dbReference type="EMBL" id="KAG8188664.1"/>
    </source>
</evidence>
<dbReference type="AlphaFoldDB" id="A0AAV6UYB8"/>
<evidence type="ECO:0000313" key="2">
    <source>
        <dbReference type="Proteomes" id="UP000827092"/>
    </source>
</evidence>